<dbReference type="GO" id="GO:0004493">
    <property type="term" value="F:methylmalonyl-CoA epimerase activity"/>
    <property type="evidence" value="ECO:0007669"/>
    <property type="project" value="TreeGrafter"/>
</dbReference>
<comment type="caution">
    <text evidence="4">The sequence shown here is derived from an EMBL/GenBank/DDBJ whole genome shotgun (WGS) entry which is preliminary data.</text>
</comment>
<evidence type="ECO:0000313" key="5">
    <source>
        <dbReference type="Proteomes" id="UP000664795"/>
    </source>
</evidence>
<accession>A0A939G196</accession>
<reference evidence="4 5" key="1">
    <citation type="submission" date="2021-03" db="EMBL/GenBank/DDBJ databases">
        <title>Fibrella sp. HMF5036 genome sequencing and assembly.</title>
        <authorList>
            <person name="Kang H."/>
            <person name="Kim H."/>
            <person name="Bae S."/>
            <person name="Joh K."/>
        </authorList>
    </citation>
    <scope>NUCLEOTIDE SEQUENCE [LARGE SCALE GENOMIC DNA]</scope>
    <source>
        <strain evidence="4 5">HMF5036</strain>
    </source>
</reference>
<feature type="chain" id="PRO_5037289740" evidence="2">
    <location>
        <begin position="19"/>
        <end position="319"/>
    </location>
</feature>
<feature type="domain" description="VOC" evidence="3">
    <location>
        <begin position="29"/>
        <end position="168"/>
    </location>
</feature>
<dbReference type="InterPro" id="IPR004360">
    <property type="entry name" value="Glyas_Fos-R_dOase_dom"/>
</dbReference>
<dbReference type="PROSITE" id="PS51819">
    <property type="entry name" value="VOC"/>
    <property type="match status" value="2"/>
</dbReference>
<dbReference type="EMBL" id="JAFMYU010000002">
    <property type="protein sequence ID" value="MBO0930139.1"/>
    <property type="molecule type" value="Genomic_DNA"/>
</dbReference>
<organism evidence="4 5">
    <name type="scientific">Fibrella aquatilis</name>
    <dbReference type="NCBI Taxonomy" id="2817059"/>
    <lineage>
        <taxon>Bacteria</taxon>
        <taxon>Pseudomonadati</taxon>
        <taxon>Bacteroidota</taxon>
        <taxon>Cytophagia</taxon>
        <taxon>Cytophagales</taxon>
        <taxon>Spirosomataceae</taxon>
        <taxon>Fibrella</taxon>
    </lineage>
</organism>
<evidence type="ECO:0000259" key="3">
    <source>
        <dbReference type="PROSITE" id="PS51819"/>
    </source>
</evidence>
<dbReference type="PANTHER" id="PTHR43048:SF3">
    <property type="entry name" value="METHYLMALONYL-COA EPIMERASE, MITOCHONDRIAL"/>
    <property type="match status" value="1"/>
</dbReference>
<protein>
    <submittedName>
        <fullName evidence="4">VOC family protein</fullName>
    </submittedName>
</protein>
<dbReference type="InterPro" id="IPR037523">
    <property type="entry name" value="VOC_core"/>
</dbReference>
<dbReference type="Pfam" id="PF00903">
    <property type="entry name" value="Glyoxalase"/>
    <property type="match status" value="2"/>
</dbReference>
<keyword evidence="2" id="KW-0732">Signal</keyword>
<dbReference type="Gene3D" id="3.10.180.10">
    <property type="entry name" value="2,3-Dihydroxybiphenyl 1,2-Dioxygenase, domain 1"/>
    <property type="match status" value="2"/>
</dbReference>
<dbReference type="SUPFAM" id="SSF54593">
    <property type="entry name" value="Glyoxalase/Bleomycin resistance protein/Dihydroxybiphenyl dioxygenase"/>
    <property type="match status" value="2"/>
</dbReference>
<dbReference type="CDD" id="cd06587">
    <property type="entry name" value="VOC"/>
    <property type="match status" value="1"/>
</dbReference>
<gene>
    <name evidence="4" type="ORF">J2I48_03995</name>
</gene>
<dbReference type="RefSeq" id="WP_207334099.1">
    <property type="nucleotide sequence ID" value="NZ_JAFMYU010000002.1"/>
</dbReference>
<dbReference type="GO" id="GO:0046491">
    <property type="term" value="P:L-methylmalonyl-CoA metabolic process"/>
    <property type="evidence" value="ECO:0007669"/>
    <property type="project" value="TreeGrafter"/>
</dbReference>
<evidence type="ECO:0000256" key="2">
    <source>
        <dbReference type="SAM" id="SignalP"/>
    </source>
</evidence>
<proteinExistence type="predicted"/>
<name>A0A939G196_9BACT</name>
<dbReference type="InterPro" id="IPR029068">
    <property type="entry name" value="Glyas_Bleomycin-R_OHBP_Dase"/>
</dbReference>
<dbReference type="PANTHER" id="PTHR43048">
    <property type="entry name" value="METHYLMALONYL-COA EPIMERASE"/>
    <property type="match status" value="1"/>
</dbReference>
<keyword evidence="1" id="KW-0479">Metal-binding</keyword>
<dbReference type="Proteomes" id="UP000664795">
    <property type="component" value="Unassembled WGS sequence"/>
</dbReference>
<dbReference type="InterPro" id="IPR051785">
    <property type="entry name" value="MMCE/EMCE_epimerase"/>
</dbReference>
<sequence length="319" mass="35043">MKLFLLLPLFCLIKFASAQPVTDSIAVRGINRVSLSVRDLDKAVAFYTHAIGLTETRRYRVTKPILAEKKGGIRHTARRAALLRGPNGQVELMQFDGAATSPGTMPIQGPGITHVCYQSRAAAGLYSKAKAAGGRIISRGTAPVDRGYGIQYAYAHDPDGILFELEQLDKPPFADSVWLGHVAIVTPDIDRLAAFYTTLLGHGPHNRIDNIQNSPKLDAIANIDSLKLRAAWFRTGTMLLEIWQFNNPPTQPRSAPLPFTAIGYNHIGFELSGLRQQYERLRAAGIKFLSAPVSTRQSTTVFLRDPDGNLLSISELQLK</sequence>
<dbReference type="AlphaFoldDB" id="A0A939G196"/>
<feature type="signal peptide" evidence="2">
    <location>
        <begin position="1"/>
        <end position="18"/>
    </location>
</feature>
<dbReference type="GO" id="GO:0046872">
    <property type="term" value="F:metal ion binding"/>
    <property type="evidence" value="ECO:0007669"/>
    <property type="project" value="UniProtKB-KW"/>
</dbReference>
<keyword evidence="5" id="KW-1185">Reference proteome</keyword>
<feature type="domain" description="VOC" evidence="3">
    <location>
        <begin position="178"/>
        <end position="316"/>
    </location>
</feature>
<evidence type="ECO:0000256" key="1">
    <source>
        <dbReference type="ARBA" id="ARBA00022723"/>
    </source>
</evidence>
<evidence type="ECO:0000313" key="4">
    <source>
        <dbReference type="EMBL" id="MBO0930139.1"/>
    </source>
</evidence>